<organism evidence="1 2">
    <name type="scientific">Mauremys mutica</name>
    <name type="common">yellowpond turtle</name>
    <dbReference type="NCBI Taxonomy" id="74926"/>
    <lineage>
        <taxon>Eukaryota</taxon>
        <taxon>Metazoa</taxon>
        <taxon>Chordata</taxon>
        <taxon>Craniata</taxon>
        <taxon>Vertebrata</taxon>
        <taxon>Euteleostomi</taxon>
        <taxon>Archelosauria</taxon>
        <taxon>Testudinata</taxon>
        <taxon>Testudines</taxon>
        <taxon>Cryptodira</taxon>
        <taxon>Durocryptodira</taxon>
        <taxon>Testudinoidea</taxon>
        <taxon>Geoemydidae</taxon>
        <taxon>Geoemydinae</taxon>
        <taxon>Mauremys</taxon>
    </lineage>
</organism>
<proteinExistence type="predicted"/>
<keyword evidence="2" id="KW-1185">Reference proteome</keyword>
<dbReference type="AlphaFoldDB" id="A0A9D3XRU8"/>
<protein>
    <submittedName>
        <fullName evidence="1">Uncharacterized protein</fullName>
    </submittedName>
</protein>
<gene>
    <name evidence="1" type="ORF">KIL84_014731</name>
</gene>
<evidence type="ECO:0000313" key="2">
    <source>
        <dbReference type="Proteomes" id="UP000827986"/>
    </source>
</evidence>
<dbReference type="Proteomes" id="UP000827986">
    <property type="component" value="Unassembled WGS sequence"/>
</dbReference>
<sequence length="104" mass="11740">MRSWLRTKKSQMKGLSIWKSDLEIDQCGNLVLIFQNHLLLITLPVCTRLIPSATPLTSVSEFGPWSIQSCNMVLPCLGRSVQARPNHVITWSRGYWGIDSMAPI</sequence>
<dbReference type="EMBL" id="JAHDVG010000465">
    <property type="protein sequence ID" value="KAH1184115.1"/>
    <property type="molecule type" value="Genomic_DNA"/>
</dbReference>
<reference evidence="1" key="1">
    <citation type="submission" date="2021-09" db="EMBL/GenBank/DDBJ databases">
        <title>The genome of Mauremys mutica provides insights into the evolution of semi-aquatic lifestyle.</title>
        <authorList>
            <person name="Gong S."/>
            <person name="Gao Y."/>
        </authorList>
    </citation>
    <scope>NUCLEOTIDE SEQUENCE</scope>
    <source>
        <strain evidence="1">MM-2020</strain>
        <tissue evidence="1">Muscle</tissue>
    </source>
</reference>
<comment type="caution">
    <text evidence="1">The sequence shown here is derived from an EMBL/GenBank/DDBJ whole genome shotgun (WGS) entry which is preliminary data.</text>
</comment>
<accession>A0A9D3XRU8</accession>
<name>A0A9D3XRU8_9SAUR</name>
<evidence type="ECO:0000313" key="1">
    <source>
        <dbReference type="EMBL" id="KAH1184115.1"/>
    </source>
</evidence>